<evidence type="ECO:0000256" key="1">
    <source>
        <dbReference type="ARBA" id="ARBA00009500"/>
    </source>
</evidence>
<dbReference type="SMART" id="SM00093">
    <property type="entry name" value="SERPIN"/>
    <property type="match status" value="1"/>
</dbReference>
<dbReference type="SUPFAM" id="SSF56574">
    <property type="entry name" value="Serpins"/>
    <property type="match status" value="1"/>
</dbReference>
<dbReference type="Gene3D" id="2.10.310.10">
    <property type="entry name" value="Serpins superfamily"/>
    <property type="match status" value="1"/>
</dbReference>
<comment type="similarity">
    <text evidence="1 6">Belongs to the serpin family.</text>
</comment>
<organism evidence="8 9">
    <name type="scientific">Chelonoidis abingdonii</name>
    <name type="common">Abingdon island giant tortoise</name>
    <name type="synonym">Testudo abingdonii</name>
    <dbReference type="NCBI Taxonomy" id="106734"/>
    <lineage>
        <taxon>Eukaryota</taxon>
        <taxon>Metazoa</taxon>
        <taxon>Chordata</taxon>
        <taxon>Craniata</taxon>
        <taxon>Vertebrata</taxon>
        <taxon>Euteleostomi</taxon>
        <taxon>Archelosauria</taxon>
        <taxon>Testudinata</taxon>
        <taxon>Testudines</taxon>
        <taxon>Cryptodira</taxon>
        <taxon>Durocryptodira</taxon>
        <taxon>Testudinoidea</taxon>
        <taxon>Testudinidae</taxon>
        <taxon>Chelonoidis</taxon>
    </lineage>
</organism>
<dbReference type="InterPro" id="IPR000215">
    <property type="entry name" value="Serpin_fam"/>
</dbReference>
<dbReference type="InterPro" id="IPR042185">
    <property type="entry name" value="Serpin_sf_2"/>
</dbReference>
<dbReference type="Gene3D" id="2.30.39.10">
    <property type="entry name" value="Alpha-1-antitrypsin, domain 1"/>
    <property type="match status" value="1"/>
</dbReference>
<dbReference type="InterPro" id="IPR036186">
    <property type="entry name" value="Serpin_sf"/>
</dbReference>
<dbReference type="InterPro" id="IPR023795">
    <property type="entry name" value="Serpin_CS"/>
</dbReference>
<dbReference type="Proteomes" id="UP000694404">
    <property type="component" value="Unplaced"/>
</dbReference>
<gene>
    <name evidence="8" type="primary">LOC116826273</name>
</gene>
<evidence type="ECO:0000256" key="5">
    <source>
        <dbReference type="ARBA" id="ARBA00023180"/>
    </source>
</evidence>
<dbReference type="GO" id="GO:0004867">
    <property type="term" value="F:serine-type endopeptidase inhibitor activity"/>
    <property type="evidence" value="ECO:0007669"/>
    <property type="project" value="UniProtKB-KW"/>
</dbReference>
<keyword evidence="5" id="KW-0325">Glycoprotein</keyword>
<evidence type="ECO:0000313" key="8">
    <source>
        <dbReference type="Ensembl" id="ENSCABP00000025906.1"/>
    </source>
</evidence>
<dbReference type="InterPro" id="IPR023796">
    <property type="entry name" value="Serpin_dom"/>
</dbReference>
<sequence length="440" mass="49311">MAQPTQTSAPGVATATDLIKQGTAFAESTLLPPCGQSHRQYLHGGNWPLLDPSFSCPACSSQEHHHVGDWLKLAPSNADFAFRLYKQITSEAPKKNIFFSPISISTAFAMLALGAKSATLTQILEGLAFNLTELQEKEIHDGFHNLIHILNHPDSQLQLDMGNALFLKEKLKTLEKFLADAKNLYEGEAFSINFKNTAEAQKHINDYVEKKTHGKIVELVKDLDPETAMILVSYIFFKGKWEKPFLPEDTKERDFFVDEETIVKVPMMHRMGRFDLHFDTELSCTVVQLYYNGSATAFFILPNKGKMKQVEDALWKETVSRWSNKMSSLSVVSVQSCPSAHSSPRDFLNTSRSHQSHLYLQATVLCPELQCVLYLPQVVHKAVLNIDERGTEASAATAVEIMPMSVPLNIEFNSPFLVMIFDRTTNSTLFIGKINNPAEP</sequence>
<keyword evidence="2" id="KW-0646">Protease inhibitor</keyword>
<evidence type="ECO:0000256" key="6">
    <source>
        <dbReference type="RuleBase" id="RU000411"/>
    </source>
</evidence>
<protein>
    <recommendedName>
        <fullName evidence="7">Serpin domain-containing protein</fullName>
    </recommendedName>
</protein>
<reference evidence="8" key="2">
    <citation type="submission" date="2025-09" db="UniProtKB">
        <authorList>
            <consortium name="Ensembl"/>
        </authorList>
    </citation>
    <scope>IDENTIFICATION</scope>
</reference>
<dbReference type="GO" id="GO:0005615">
    <property type="term" value="C:extracellular space"/>
    <property type="evidence" value="ECO:0007669"/>
    <property type="project" value="InterPro"/>
</dbReference>
<proteinExistence type="inferred from homology"/>
<dbReference type="Gene3D" id="6.20.40.10">
    <property type="match status" value="1"/>
</dbReference>
<dbReference type="AlphaFoldDB" id="A0A8C0QN75"/>
<dbReference type="InterPro" id="IPR042178">
    <property type="entry name" value="Serpin_sf_1"/>
</dbReference>
<dbReference type="GeneTree" id="ENSGT00940000160877"/>
<keyword evidence="4" id="KW-0722">Serine protease inhibitor</keyword>
<dbReference type="FunFam" id="2.10.310.10:FF:000001">
    <property type="entry name" value="Serpin family A member 1"/>
    <property type="match status" value="1"/>
</dbReference>
<evidence type="ECO:0000313" key="9">
    <source>
        <dbReference type="Proteomes" id="UP000694404"/>
    </source>
</evidence>
<name>A0A8C0QN75_CHEAB</name>
<evidence type="ECO:0000259" key="7">
    <source>
        <dbReference type="SMART" id="SM00093"/>
    </source>
</evidence>
<evidence type="ECO:0000256" key="2">
    <source>
        <dbReference type="ARBA" id="ARBA00022690"/>
    </source>
</evidence>
<dbReference type="PANTHER" id="PTHR11461">
    <property type="entry name" value="SERINE PROTEASE INHIBITOR, SERPIN"/>
    <property type="match status" value="1"/>
</dbReference>
<dbReference type="PRINTS" id="PR00780">
    <property type="entry name" value="LEUSERPINII"/>
</dbReference>
<dbReference type="PANTHER" id="PTHR11461:SF165">
    <property type="entry name" value="ALPHA-1-ANTITRYPSIN"/>
    <property type="match status" value="1"/>
</dbReference>
<reference evidence="8" key="1">
    <citation type="submission" date="2025-08" db="UniProtKB">
        <authorList>
            <consortium name="Ensembl"/>
        </authorList>
    </citation>
    <scope>IDENTIFICATION</scope>
</reference>
<dbReference type="FunFam" id="3.30.497.10:FF:000001">
    <property type="entry name" value="Serine protease inhibitor"/>
    <property type="match status" value="1"/>
</dbReference>
<evidence type="ECO:0000256" key="3">
    <source>
        <dbReference type="ARBA" id="ARBA00022729"/>
    </source>
</evidence>
<keyword evidence="9" id="KW-1185">Reference proteome</keyword>
<accession>A0A8C0QN75</accession>
<keyword evidence="3" id="KW-0732">Signal</keyword>
<dbReference type="Ensembl" id="ENSCABT00000028383.1">
    <property type="protein sequence ID" value="ENSCABP00000025906.1"/>
    <property type="gene ID" value="ENSCABG00000019047.1"/>
</dbReference>
<dbReference type="FunFam" id="2.30.39.10:FF:000002">
    <property type="entry name" value="Serpin family D member 1"/>
    <property type="match status" value="1"/>
</dbReference>
<feature type="domain" description="Serpin" evidence="7">
    <location>
        <begin position="82"/>
        <end position="437"/>
    </location>
</feature>
<evidence type="ECO:0000256" key="4">
    <source>
        <dbReference type="ARBA" id="ARBA00022900"/>
    </source>
</evidence>
<dbReference type="PROSITE" id="PS00284">
    <property type="entry name" value="SERPIN"/>
    <property type="match status" value="1"/>
</dbReference>
<dbReference type="Pfam" id="PF00079">
    <property type="entry name" value="Serpin"/>
    <property type="match status" value="1"/>
</dbReference>
<dbReference type="Gene3D" id="3.30.497.10">
    <property type="entry name" value="Antithrombin, subunit I, domain 2"/>
    <property type="match status" value="1"/>
</dbReference>